<evidence type="ECO:0008006" key="4">
    <source>
        <dbReference type="Google" id="ProtNLM"/>
    </source>
</evidence>
<dbReference type="InterPro" id="IPR058512">
    <property type="entry name" value="DUF8199"/>
</dbReference>
<reference evidence="2 3" key="1">
    <citation type="submission" date="2013-08" db="EMBL/GenBank/DDBJ databases">
        <title>Flavobacterium limnosediminis JC2902 genome sequencing.</title>
        <authorList>
            <person name="Lee K."/>
            <person name="Yi H."/>
            <person name="Park S."/>
            <person name="Chun J."/>
        </authorList>
    </citation>
    <scope>NUCLEOTIDE SEQUENCE [LARGE SCALE GENOMIC DNA]</scope>
    <source>
        <strain evidence="2 3">JC2902</strain>
    </source>
</reference>
<evidence type="ECO:0000313" key="2">
    <source>
        <dbReference type="EMBL" id="ESU29378.1"/>
    </source>
</evidence>
<dbReference type="RefSeq" id="WP_023578446.1">
    <property type="nucleotide sequence ID" value="NZ_AVGG01000002.1"/>
</dbReference>
<dbReference type="Pfam" id="PF26622">
    <property type="entry name" value="DUF8199"/>
    <property type="match status" value="1"/>
</dbReference>
<dbReference type="InterPro" id="IPR058060">
    <property type="entry name" value="HYC_CC_PP"/>
</dbReference>
<comment type="caution">
    <text evidence="2">The sequence shown here is derived from an EMBL/GenBank/DDBJ whole genome shotgun (WGS) entry which is preliminary data.</text>
</comment>
<protein>
    <recommendedName>
        <fullName evidence="4">Secreted protein</fullName>
    </recommendedName>
</protein>
<evidence type="ECO:0000256" key="1">
    <source>
        <dbReference type="SAM" id="SignalP"/>
    </source>
</evidence>
<accession>V6SRP9</accession>
<proteinExistence type="predicted"/>
<feature type="chain" id="PRO_5004750965" description="Secreted protein" evidence="1">
    <location>
        <begin position="24"/>
        <end position="144"/>
    </location>
</feature>
<keyword evidence="3" id="KW-1185">Reference proteome</keyword>
<dbReference type="EMBL" id="AVGG01000002">
    <property type="protein sequence ID" value="ESU29378.1"/>
    <property type="molecule type" value="Genomic_DNA"/>
</dbReference>
<dbReference type="PATRIC" id="fig|1341181.4.peg.769"/>
<keyword evidence="1" id="KW-0732">Signal</keyword>
<name>V6SRP9_9FLAO</name>
<dbReference type="OrthoDB" id="795045at2"/>
<dbReference type="NCBIfam" id="NF047658">
    <property type="entry name" value="HYC_CC_PP"/>
    <property type="match status" value="1"/>
</dbReference>
<dbReference type="eggNOG" id="ENOG50338GM">
    <property type="taxonomic scope" value="Bacteria"/>
</dbReference>
<gene>
    <name evidence="2" type="ORF">FLJC2902T_07750</name>
</gene>
<dbReference type="Proteomes" id="UP000018004">
    <property type="component" value="Unassembled WGS sequence"/>
</dbReference>
<dbReference type="STRING" id="1341181.FLJC2902T_07750"/>
<dbReference type="AlphaFoldDB" id="V6SRP9"/>
<evidence type="ECO:0000313" key="3">
    <source>
        <dbReference type="Proteomes" id="UP000018004"/>
    </source>
</evidence>
<organism evidence="2 3">
    <name type="scientific">Flavobacterium limnosediminis JC2902</name>
    <dbReference type="NCBI Taxonomy" id="1341181"/>
    <lineage>
        <taxon>Bacteria</taxon>
        <taxon>Pseudomonadati</taxon>
        <taxon>Bacteroidota</taxon>
        <taxon>Flavobacteriia</taxon>
        <taxon>Flavobacteriales</taxon>
        <taxon>Flavobacteriaceae</taxon>
        <taxon>Flavobacterium</taxon>
    </lineage>
</organism>
<feature type="signal peptide" evidence="1">
    <location>
        <begin position="1"/>
        <end position="23"/>
    </location>
</feature>
<sequence>MKINKHISFVLAMLILVSNVGLAFNVHYCGGELAEISLDYKKSEPCEVKEIEKQETCCASSDEHDTCCSNSKVDLKKSLSDEVIVKSFQLDLGVFTFVEGWKAPEALINLAENNLKSDTPSFYCDSNAPPLYKLYCQYLFYDRF</sequence>